<sequence>MQTDRTVDRNSDTTKKKDHIWKIIEAEVNAKNPDVRRSLENIKIKWKNLKIRAKEDLSNAKKSVSKTGSVQKLFLSKCIKLDSNRQASLRSQNHDKIMSNSLFNDTLNNNNMLINQTTDSVEDQSYMTFPTTF</sequence>
<protein>
    <recommendedName>
        <fullName evidence="2">Regulatory protein zeste</fullName>
    </recommendedName>
</protein>
<accession>A0A915L0L2</accession>
<name>A0A915L0L2_ROMCU</name>
<feature type="domain" description="Myb/SANT-like DNA-binding" evidence="4">
    <location>
        <begin position="11"/>
        <end position="57"/>
    </location>
</feature>
<evidence type="ECO:0000259" key="4">
    <source>
        <dbReference type="Pfam" id="PF13873"/>
    </source>
</evidence>
<dbReference type="WBParaSite" id="nRc.2.0.1.t43995-RA">
    <property type="protein sequence ID" value="nRc.2.0.1.t43995-RA"/>
    <property type="gene ID" value="nRc.2.0.1.g43995"/>
</dbReference>
<evidence type="ECO:0000256" key="3">
    <source>
        <dbReference type="ARBA" id="ARBA00025466"/>
    </source>
</evidence>
<keyword evidence="5" id="KW-1185">Reference proteome</keyword>
<evidence type="ECO:0000313" key="6">
    <source>
        <dbReference type="WBParaSite" id="nRc.2.0.1.t43995-RA"/>
    </source>
</evidence>
<dbReference type="AlphaFoldDB" id="A0A915L0L2"/>
<dbReference type="InterPro" id="IPR028002">
    <property type="entry name" value="Myb_DNA-bind_5"/>
</dbReference>
<evidence type="ECO:0000313" key="5">
    <source>
        <dbReference type="Proteomes" id="UP000887565"/>
    </source>
</evidence>
<comment type="subunit">
    <text evidence="1">Self-associates forming complexes of several hundred monomers.</text>
</comment>
<reference evidence="6" key="1">
    <citation type="submission" date="2022-11" db="UniProtKB">
        <authorList>
            <consortium name="WormBaseParasite"/>
        </authorList>
    </citation>
    <scope>IDENTIFICATION</scope>
</reference>
<dbReference type="Proteomes" id="UP000887565">
    <property type="component" value="Unplaced"/>
</dbReference>
<evidence type="ECO:0000256" key="2">
    <source>
        <dbReference type="ARBA" id="ARBA00016807"/>
    </source>
</evidence>
<comment type="function">
    <text evidence="3">Involved in transvection phenomena (= synapsis-dependent gene expression), where the synaptic pairing of chromosomes carrying genes with which zeste interacts influences the expression of these genes. Zeste binds to DNA and stimulates transcription from a nearby promoter.</text>
</comment>
<evidence type="ECO:0000256" key="1">
    <source>
        <dbReference type="ARBA" id="ARBA00011764"/>
    </source>
</evidence>
<organism evidence="5 6">
    <name type="scientific">Romanomermis culicivorax</name>
    <name type="common">Nematode worm</name>
    <dbReference type="NCBI Taxonomy" id="13658"/>
    <lineage>
        <taxon>Eukaryota</taxon>
        <taxon>Metazoa</taxon>
        <taxon>Ecdysozoa</taxon>
        <taxon>Nematoda</taxon>
        <taxon>Enoplea</taxon>
        <taxon>Dorylaimia</taxon>
        <taxon>Mermithida</taxon>
        <taxon>Mermithoidea</taxon>
        <taxon>Mermithidae</taxon>
        <taxon>Romanomermis</taxon>
    </lineage>
</organism>
<proteinExistence type="predicted"/>
<dbReference type="Pfam" id="PF13873">
    <property type="entry name" value="Myb_DNA-bind_5"/>
    <property type="match status" value="1"/>
</dbReference>